<evidence type="ECO:0000259" key="2">
    <source>
        <dbReference type="Pfam" id="PF17667"/>
    </source>
</evidence>
<dbReference type="Proteomes" id="UP000541558">
    <property type="component" value="Unassembled WGS sequence"/>
</dbReference>
<feature type="region of interest" description="Disordered" evidence="1">
    <location>
        <begin position="746"/>
        <end position="769"/>
    </location>
</feature>
<dbReference type="SUPFAM" id="SSF56112">
    <property type="entry name" value="Protein kinase-like (PK-like)"/>
    <property type="match status" value="1"/>
</dbReference>
<protein>
    <recommendedName>
        <fullName evidence="2">Fungal-type protein kinase domain-containing protein</fullName>
    </recommendedName>
</protein>
<feature type="compositionally biased region" description="Polar residues" evidence="1">
    <location>
        <begin position="36"/>
        <end position="86"/>
    </location>
</feature>
<dbReference type="PANTHER" id="PTHR38248">
    <property type="entry name" value="FUNK1 6"/>
    <property type="match status" value="1"/>
</dbReference>
<accession>A0A8H5CGR5</accession>
<dbReference type="InterPro" id="IPR011009">
    <property type="entry name" value="Kinase-like_dom_sf"/>
</dbReference>
<keyword evidence="4" id="KW-1185">Reference proteome</keyword>
<evidence type="ECO:0000313" key="4">
    <source>
        <dbReference type="Proteomes" id="UP000541558"/>
    </source>
</evidence>
<comment type="caution">
    <text evidence="3">The sequence shown here is derived from an EMBL/GenBank/DDBJ whole genome shotgun (WGS) entry which is preliminary data.</text>
</comment>
<feature type="domain" description="Fungal-type protein kinase" evidence="2">
    <location>
        <begin position="498"/>
        <end position="624"/>
    </location>
</feature>
<gene>
    <name evidence="3" type="ORF">D9611_006071</name>
</gene>
<dbReference type="InterPro" id="IPR040976">
    <property type="entry name" value="Pkinase_fungal"/>
</dbReference>
<feature type="region of interest" description="Disordered" evidence="1">
    <location>
        <begin position="1"/>
        <end position="114"/>
    </location>
</feature>
<evidence type="ECO:0000256" key="1">
    <source>
        <dbReference type="SAM" id="MobiDB-lite"/>
    </source>
</evidence>
<dbReference type="PANTHER" id="PTHR38248:SF2">
    <property type="entry name" value="FUNK1 11"/>
    <property type="match status" value="1"/>
</dbReference>
<feature type="compositionally biased region" description="Acidic residues" evidence="1">
    <location>
        <begin position="881"/>
        <end position="897"/>
    </location>
</feature>
<dbReference type="EMBL" id="JAACJK010000002">
    <property type="protein sequence ID" value="KAF5340989.1"/>
    <property type="molecule type" value="Genomic_DNA"/>
</dbReference>
<dbReference type="Pfam" id="PF17667">
    <property type="entry name" value="Pkinase_fungal"/>
    <property type="match status" value="2"/>
</dbReference>
<dbReference type="AlphaFoldDB" id="A0A8H5CGR5"/>
<reference evidence="3 4" key="1">
    <citation type="journal article" date="2020" name="ISME J.">
        <title>Uncovering the hidden diversity of litter-decomposition mechanisms in mushroom-forming fungi.</title>
        <authorList>
            <person name="Floudas D."/>
            <person name="Bentzer J."/>
            <person name="Ahren D."/>
            <person name="Johansson T."/>
            <person name="Persson P."/>
            <person name="Tunlid A."/>
        </authorList>
    </citation>
    <scope>NUCLEOTIDE SEQUENCE [LARGE SCALE GENOMIC DNA]</scope>
    <source>
        <strain evidence="3 4">CBS 175.51</strain>
    </source>
</reference>
<organism evidence="3 4">
    <name type="scientific">Ephemerocybe angulata</name>
    <dbReference type="NCBI Taxonomy" id="980116"/>
    <lineage>
        <taxon>Eukaryota</taxon>
        <taxon>Fungi</taxon>
        <taxon>Dikarya</taxon>
        <taxon>Basidiomycota</taxon>
        <taxon>Agaricomycotina</taxon>
        <taxon>Agaricomycetes</taxon>
        <taxon>Agaricomycetidae</taxon>
        <taxon>Agaricales</taxon>
        <taxon>Agaricineae</taxon>
        <taxon>Psathyrellaceae</taxon>
        <taxon>Ephemerocybe</taxon>
    </lineage>
</organism>
<sequence>MPDSPGPGPRTRARSRAKVTQPPPQHDSLNPRRSEASWNEDVTASSTALSEPAQTATSGTPVSQGTEQPISTLNTETTAESHTATQQEERTYPFPAPKMVPATPVQQTALRKSQESFEGLGCPTPFRADSHVPHGNTKAQQLTVLTELGKTGRVKKEYLHTLYNTPELNDSISDFLRDSPLYDSANNHWAEVPDSVDDEKVLYAPYIKIIQAILDGPGQSNANGSTASRIAVDTHKTNLVHYDMETQTKPDIVIKATGPSFQEPIPLSKQDPASGMVHIGWCNIACVFDVKRNSPDGGPKAQLGQIANYNRQVIISQPNRRLLRSLIMTETRFRYFHLDRSGAFYTEYMDIHGEAATFVRLVIGLSSRNEADIGLDTNIQWEIEDGMKTRGTITTIDGDGNRIRYALEMDDPRFIQHTIRGRGTIHWYAKREDSDKRVVIKESWKADGRSSEKKLLERLSGANKVNGFAELISYEDNIAQTKDYRPDNFVCDDFVNCTLVRVTLECPGPSLRFFSTQIEAIGTVRDGIKAHANLLIGRVVHRDINIDNIMIVKNSKGLRGVIFDLDMALSGYAHERPPKSPEARSALRLYLSVALLRDQELSEMCAAVQDYLDDLEAFFYVLCKLLYGFRGVGTPVARSRDVRTSVLARWEIGVDSTIATNKYEFLQGTEVVEKPQRFWSTASVELGRKFGKYILGIIQEKDSIRQELDPDVRNERFRDLYDNIDSHYTTILGYFDEALVALAKPGGSLPRREDQPKPRPTTVVFSPVPLGAMPPNPFRRIRGSRGPGLTEYHLAGSDQDTGVPAIHDHECNRARCHRAELVSHPQTPSASRPSGSFLNIKILSRQSKLKRASEEVDDMEEKAGKRHRRYSRPFGLPETIHEEEDSIDSSDDDSEAE</sequence>
<name>A0A8H5CGR5_9AGAR</name>
<feature type="domain" description="Fungal-type protein kinase" evidence="2">
    <location>
        <begin position="278"/>
        <end position="477"/>
    </location>
</feature>
<evidence type="ECO:0000313" key="3">
    <source>
        <dbReference type="EMBL" id="KAF5340989.1"/>
    </source>
</evidence>
<dbReference type="OrthoDB" id="5569250at2759"/>
<feature type="region of interest" description="Disordered" evidence="1">
    <location>
        <begin position="847"/>
        <end position="897"/>
    </location>
</feature>
<proteinExistence type="predicted"/>
<dbReference type="Gene3D" id="1.10.510.10">
    <property type="entry name" value="Transferase(Phosphotransferase) domain 1"/>
    <property type="match status" value="1"/>
</dbReference>